<keyword evidence="2" id="KW-1185">Reference proteome</keyword>
<dbReference type="AlphaFoldDB" id="A0AAX6E771"/>
<name>A0AAX6E771_IRIPA</name>
<protein>
    <submittedName>
        <fullName evidence="1">Uncharacterized protein</fullName>
    </submittedName>
</protein>
<dbReference type="EMBL" id="JANAVB010039216">
    <property type="protein sequence ID" value="KAJ6799957.1"/>
    <property type="molecule type" value="Genomic_DNA"/>
</dbReference>
<evidence type="ECO:0000313" key="1">
    <source>
        <dbReference type="EMBL" id="KAJ6799957.1"/>
    </source>
</evidence>
<comment type="caution">
    <text evidence="1">The sequence shown here is derived from an EMBL/GenBank/DDBJ whole genome shotgun (WGS) entry which is preliminary data.</text>
</comment>
<dbReference type="Proteomes" id="UP001140949">
    <property type="component" value="Unassembled WGS sequence"/>
</dbReference>
<reference evidence="1" key="2">
    <citation type="submission" date="2023-04" db="EMBL/GenBank/DDBJ databases">
        <authorList>
            <person name="Bruccoleri R.E."/>
            <person name="Oakeley E.J."/>
            <person name="Faust A.-M."/>
            <person name="Dessus-Babus S."/>
            <person name="Altorfer M."/>
            <person name="Burckhardt D."/>
            <person name="Oertli M."/>
            <person name="Naumann U."/>
            <person name="Petersen F."/>
            <person name="Wong J."/>
        </authorList>
    </citation>
    <scope>NUCLEOTIDE SEQUENCE</scope>
    <source>
        <strain evidence="1">GSM-AAB239-AS_SAM_17_03QT</strain>
        <tissue evidence="1">Leaf</tissue>
    </source>
</reference>
<organism evidence="1 2">
    <name type="scientific">Iris pallida</name>
    <name type="common">Sweet iris</name>
    <dbReference type="NCBI Taxonomy" id="29817"/>
    <lineage>
        <taxon>Eukaryota</taxon>
        <taxon>Viridiplantae</taxon>
        <taxon>Streptophyta</taxon>
        <taxon>Embryophyta</taxon>
        <taxon>Tracheophyta</taxon>
        <taxon>Spermatophyta</taxon>
        <taxon>Magnoliopsida</taxon>
        <taxon>Liliopsida</taxon>
        <taxon>Asparagales</taxon>
        <taxon>Iridaceae</taxon>
        <taxon>Iridoideae</taxon>
        <taxon>Irideae</taxon>
        <taxon>Iris</taxon>
    </lineage>
</organism>
<evidence type="ECO:0000313" key="2">
    <source>
        <dbReference type="Proteomes" id="UP001140949"/>
    </source>
</evidence>
<accession>A0AAX6E771</accession>
<proteinExistence type="predicted"/>
<gene>
    <name evidence="1" type="ORF">M6B38_204415</name>
</gene>
<reference evidence="1" key="1">
    <citation type="journal article" date="2023" name="GigaByte">
        <title>Genome assembly of the bearded iris, Iris pallida Lam.</title>
        <authorList>
            <person name="Bruccoleri R.E."/>
            <person name="Oakeley E.J."/>
            <person name="Faust A.M.E."/>
            <person name="Altorfer M."/>
            <person name="Dessus-Babus S."/>
            <person name="Burckhardt D."/>
            <person name="Oertli M."/>
            <person name="Naumann U."/>
            <person name="Petersen F."/>
            <person name="Wong J."/>
        </authorList>
    </citation>
    <scope>NUCLEOTIDE SEQUENCE</scope>
    <source>
        <strain evidence="1">GSM-AAB239-AS_SAM_17_03QT</strain>
    </source>
</reference>
<sequence>MGRGTDLHLCIKVLEQNFYKRGQAFLSLVISTKEAKRDFKDAHEVHDLVVKESVKTEESMEGEVSPAEVRLALNEYRVSFCRSFLEGYQPCVISRATSFLFSEGICRACHNSECQWEDMFLSKKVEGSKDNRHLKEVLEGSKKSTTMDIVPRPYSEEVRE</sequence>